<evidence type="ECO:0000256" key="6">
    <source>
        <dbReference type="ARBA" id="ARBA00022729"/>
    </source>
</evidence>
<dbReference type="InterPro" id="IPR000483">
    <property type="entry name" value="Cys-rich_flank_reg_C"/>
</dbReference>
<keyword evidence="10 14" id="KW-0472">Membrane</keyword>
<evidence type="ECO:0000256" key="2">
    <source>
        <dbReference type="ARBA" id="ARBA00009634"/>
    </source>
</evidence>
<evidence type="ECO:0000313" key="17">
    <source>
        <dbReference type="EMBL" id="QHX39612.1"/>
    </source>
</evidence>
<keyword evidence="3" id="KW-0399">Innate immunity</keyword>
<dbReference type="GO" id="GO:0005886">
    <property type="term" value="C:plasma membrane"/>
    <property type="evidence" value="ECO:0007669"/>
    <property type="project" value="TreeGrafter"/>
</dbReference>
<feature type="signal peptide" evidence="15">
    <location>
        <begin position="1"/>
        <end position="26"/>
    </location>
</feature>
<dbReference type="EMBL" id="MN106008">
    <property type="protein sequence ID" value="QHX39612.1"/>
    <property type="molecule type" value="mRNA"/>
</dbReference>
<evidence type="ECO:0000256" key="12">
    <source>
        <dbReference type="ARBA" id="ARBA00023180"/>
    </source>
</evidence>
<dbReference type="Pfam" id="PF13855">
    <property type="entry name" value="LRR_8"/>
    <property type="match status" value="5"/>
</dbReference>
<sequence>MGKNMGTLQQITLYIALCGFISPSSAFSWNNCTIRTPLKDIQPKVLCYKMGFFKIPLIPRNTRILDVSFNAFAQIQIGDFNQLSNLQELNISSNKISQIQEGALDNLSNLSHLNLASNRLQGISRGMLHGLTNLLVLRLDYNYIQDIEESAFSTLQNLKVLNLTKNHLYYIEKIKPVLASLFLEELYIGSNHFDAFYSYEMSTKPLALKRLDFSNNPLATFQLTDNVFPTLSHLDLSYCGQNGTMTWNITDKTFFTSVKTLYFMDVHMSGQNAANVIQSFKNFLNKIRLNANVQLNKTNLLLNACSSVLQVVRLSANKIKHLTDHMFDPCSNLTELDLGDNEISQLSPSMFRGFTQLKRLRLQINKLTRITNSFQMLFTLEFIDLSRNCINMLTCDDFANLTQVKTLYLYSNKISIINSCLFKDLKSLEVLNLGTNNLLRIGDAFSNGPHSLLDLQLHFNKLSKIEKYTFRNVSQLNILSLQDNQISIIEDHAFEGLNNLTSLLLSSNKISAKTLTKHYNVFSGMPNLKNLDLYVNGISFTDDQLKYPPFKDLKQLRVLALHSQRRGIGKIPSNLLQGLSSLEMFYAGNTNLAHLSPDTFQSSPQLWFLDLSKNALSEDHSIPTELFHPISKLTTLILSRTQLRSLNFLLNANLSRLSTLKARGNEIDSINKTLIQSLPRLEVLDLEKNTFTCDCTNAFFIDWAKNSNSTQVVYLNKYMCSYPSSLRGMSLSSFNTESCTLNIDFICFLCSTIVVIFTLLSSFIWHFLRFQVVYAYYLFLAFLYDSKKKQNGSTFQYDAFISYNNKDEPWVMEELIPKLEGEQGWRLCLHHRDFEPGRPIIDNIIDGIYSSRKTICLITRNYLKSNWCSSEVQVASFRLFDEQKDVLILVFLEDIPTHQLSLYHRMRKLVKKRTYLRWPKPGEDTKVFWQKLKMALETKEGHKSDHMMKL</sequence>
<evidence type="ECO:0000256" key="5">
    <source>
        <dbReference type="ARBA" id="ARBA00022692"/>
    </source>
</evidence>
<evidence type="ECO:0000256" key="1">
    <source>
        <dbReference type="ARBA" id="ARBA00004479"/>
    </source>
</evidence>
<proteinExistence type="evidence at transcript level"/>
<dbReference type="SMART" id="SM00369">
    <property type="entry name" value="LRR_TYP"/>
    <property type="match status" value="17"/>
</dbReference>
<organism evidence="17">
    <name type="scientific">Gymnocypris eckloni</name>
    <name type="common">Yellow River scaleless carp</name>
    <dbReference type="NCBI Taxonomy" id="263515"/>
    <lineage>
        <taxon>Eukaryota</taxon>
        <taxon>Metazoa</taxon>
        <taxon>Chordata</taxon>
        <taxon>Craniata</taxon>
        <taxon>Vertebrata</taxon>
        <taxon>Euteleostomi</taxon>
        <taxon>Actinopterygii</taxon>
        <taxon>Neopterygii</taxon>
        <taxon>Teleostei</taxon>
        <taxon>Ostariophysi</taxon>
        <taxon>Cypriniformes</taxon>
        <taxon>Cyprinidae</taxon>
        <taxon>Schizopygopsinae</taxon>
        <taxon>Gymnocypris</taxon>
    </lineage>
</organism>
<evidence type="ECO:0000256" key="10">
    <source>
        <dbReference type="ARBA" id="ARBA00023136"/>
    </source>
</evidence>
<evidence type="ECO:0000259" key="16">
    <source>
        <dbReference type="PROSITE" id="PS50104"/>
    </source>
</evidence>
<evidence type="ECO:0000256" key="3">
    <source>
        <dbReference type="ARBA" id="ARBA00022588"/>
    </source>
</evidence>
<dbReference type="PANTHER" id="PTHR24365:SF522">
    <property type="entry name" value="LOW QUALITY PROTEIN: TOLL-LIKE RECEPTOR 13-RELATED"/>
    <property type="match status" value="1"/>
</dbReference>
<evidence type="ECO:0000256" key="9">
    <source>
        <dbReference type="ARBA" id="ARBA00022989"/>
    </source>
</evidence>
<dbReference type="GO" id="GO:0045087">
    <property type="term" value="P:innate immune response"/>
    <property type="evidence" value="ECO:0007669"/>
    <property type="project" value="UniProtKB-KW"/>
</dbReference>
<comment type="similarity">
    <text evidence="2">Belongs to the Toll-like receptor family.</text>
</comment>
<dbReference type="FunFam" id="3.80.10.10:FF:002190">
    <property type="entry name" value="Toll-like receptor 22"/>
    <property type="match status" value="1"/>
</dbReference>
<reference evidence="17" key="1">
    <citation type="submission" date="2019-06" db="EMBL/GenBank/DDBJ databases">
        <title>Duplication of toll-like receptor 22 in teleost fishes.</title>
        <authorList>
            <person name="Delin Q."/>
        </authorList>
    </citation>
    <scope>NUCLEOTIDE SEQUENCE</scope>
    <source>
        <tissue evidence="17">Kidney</tissue>
    </source>
</reference>
<evidence type="ECO:0000256" key="15">
    <source>
        <dbReference type="SAM" id="SignalP"/>
    </source>
</evidence>
<dbReference type="GO" id="GO:0006954">
    <property type="term" value="P:inflammatory response"/>
    <property type="evidence" value="ECO:0007669"/>
    <property type="project" value="UniProtKB-KW"/>
</dbReference>
<dbReference type="PROSITE" id="PS50104">
    <property type="entry name" value="TIR"/>
    <property type="match status" value="1"/>
</dbReference>
<dbReference type="AlphaFoldDB" id="A0A6C0PI40"/>
<feature type="chain" id="PRO_5025352066" evidence="15">
    <location>
        <begin position="27"/>
        <end position="950"/>
    </location>
</feature>
<name>A0A6C0PI40_9TELE</name>
<evidence type="ECO:0000256" key="4">
    <source>
        <dbReference type="ARBA" id="ARBA00022614"/>
    </source>
</evidence>
<dbReference type="GO" id="GO:0007165">
    <property type="term" value="P:signal transduction"/>
    <property type="evidence" value="ECO:0007669"/>
    <property type="project" value="InterPro"/>
</dbReference>
<keyword evidence="8" id="KW-0391">Immunity</keyword>
<keyword evidence="9 14" id="KW-1133">Transmembrane helix</keyword>
<dbReference type="PROSITE" id="PS51450">
    <property type="entry name" value="LRR"/>
    <property type="match status" value="3"/>
</dbReference>
<dbReference type="SMART" id="SM00255">
    <property type="entry name" value="TIR"/>
    <property type="match status" value="1"/>
</dbReference>
<feature type="domain" description="TIR" evidence="16">
    <location>
        <begin position="795"/>
        <end position="936"/>
    </location>
</feature>
<dbReference type="Pfam" id="PF01582">
    <property type="entry name" value="TIR"/>
    <property type="match status" value="1"/>
</dbReference>
<keyword evidence="7" id="KW-0677">Repeat</keyword>
<dbReference type="InterPro" id="IPR032675">
    <property type="entry name" value="LRR_dom_sf"/>
</dbReference>
<evidence type="ECO:0000256" key="8">
    <source>
        <dbReference type="ARBA" id="ARBA00022859"/>
    </source>
</evidence>
<dbReference type="InterPro" id="IPR035897">
    <property type="entry name" value="Toll_tir_struct_dom_sf"/>
</dbReference>
<keyword evidence="5 14" id="KW-0812">Transmembrane</keyword>
<gene>
    <name evidence="17" type="primary">TLR22a</name>
</gene>
<keyword evidence="12" id="KW-0325">Glycoprotein</keyword>
<keyword evidence="6 15" id="KW-0732">Signal</keyword>
<dbReference type="Gene3D" id="3.80.10.10">
    <property type="entry name" value="Ribonuclease Inhibitor"/>
    <property type="match status" value="4"/>
</dbReference>
<dbReference type="GO" id="GO:0038023">
    <property type="term" value="F:signaling receptor activity"/>
    <property type="evidence" value="ECO:0007669"/>
    <property type="project" value="TreeGrafter"/>
</dbReference>
<dbReference type="Gene3D" id="3.40.50.10140">
    <property type="entry name" value="Toll/interleukin-1 receptor homology (TIR) domain"/>
    <property type="match status" value="1"/>
</dbReference>
<dbReference type="SMART" id="SM00365">
    <property type="entry name" value="LRR_SD22"/>
    <property type="match status" value="7"/>
</dbReference>
<keyword evidence="4" id="KW-0433">Leucine-rich repeat</keyword>
<protein>
    <submittedName>
        <fullName evidence="17">Toll-like receptor 22a</fullName>
    </submittedName>
</protein>
<dbReference type="FunFam" id="3.40.50.10140:FF:000001">
    <property type="entry name" value="Toll-like receptor 2"/>
    <property type="match status" value="1"/>
</dbReference>
<evidence type="ECO:0000256" key="14">
    <source>
        <dbReference type="SAM" id="Phobius"/>
    </source>
</evidence>
<keyword evidence="11 17" id="KW-0675">Receptor</keyword>
<evidence type="ECO:0000256" key="13">
    <source>
        <dbReference type="ARBA" id="ARBA00023198"/>
    </source>
</evidence>
<dbReference type="SUPFAM" id="SSF52200">
    <property type="entry name" value="Toll/Interleukin receptor TIR domain"/>
    <property type="match status" value="1"/>
</dbReference>
<dbReference type="SUPFAM" id="SSF52058">
    <property type="entry name" value="L domain-like"/>
    <property type="match status" value="1"/>
</dbReference>
<keyword evidence="13" id="KW-0395">Inflammatory response</keyword>
<dbReference type="Pfam" id="PF00560">
    <property type="entry name" value="LRR_1"/>
    <property type="match status" value="1"/>
</dbReference>
<dbReference type="InterPro" id="IPR003591">
    <property type="entry name" value="Leu-rich_rpt_typical-subtyp"/>
</dbReference>
<dbReference type="InterPro" id="IPR001611">
    <property type="entry name" value="Leu-rich_rpt"/>
</dbReference>
<dbReference type="PANTHER" id="PTHR24365">
    <property type="entry name" value="TOLL-LIKE RECEPTOR"/>
    <property type="match status" value="1"/>
</dbReference>
<dbReference type="InterPro" id="IPR000157">
    <property type="entry name" value="TIR_dom"/>
</dbReference>
<evidence type="ECO:0000256" key="7">
    <source>
        <dbReference type="ARBA" id="ARBA00022737"/>
    </source>
</evidence>
<feature type="transmembrane region" description="Helical" evidence="14">
    <location>
        <begin position="741"/>
        <end position="760"/>
    </location>
</feature>
<comment type="subcellular location">
    <subcellularLocation>
        <location evidence="1">Membrane</location>
        <topology evidence="1">Single-pass type I membrane protein</topology>
    </subcellularLocation>
</comment>
<evidence type="ECO:0000256" key="11">
    <source>
        <dbReference type="ARBA" id="ARBA00023170"/>
    </source>
</evidence>
<dbReference type="SUPFAM" id="SSF52047">
    <property type="entry name" value="RNI-like"/>
    <property type="match status" value="2"/>
</dbReference>
<dbReference type="SMART" id="SM00082">
    <property type="entry name" value="LRRCT"/>
    <property type="match status" value="1"/>
</dbReference>
<accession>A0A6C0PI40</accession>